<evidence type="ECO:0000256" key="7">
    <source>
        <dbReference type="SAM" id="MobiDB-lite"/>
    </source>
</evidence>
<dbReference type="CDD" id="cd04190">
    <property type="entry name" value="Chitin_synth_C"/>
    <property type="match status" value="1"/>
</dbReference>
<dbReference type="AlphaFoldDB" id="G7DWQ3"/>
<feature type="region of interest" description="Disordered" evidence="7">
    <location>
        <begin position="208"/>
        <end position="279"/>
    </location>
</feature>
<organism evidence="10 11">
    <name type="scientific">Mixia osmundae (strain CBS 9802 / IAM 14324 / JCM 22182 / KY 12970)</name>
    <dbReference type="NCBI Taxonomy" id="764103"/>
    <lineage>
        <taxon>Eukaryota</taxon>
        <taxon>Fungi</taxon>
        <taxon>Dikarya</taxon>
        <taxon>Basidiomycota</taxon>
        <taxon>Pucciniomycotina</taxon>
        <taxon>Mixiomycetes</taxon>
        <taxon>Mixiales</taxon>
        <taxon>Mixiaceae</taxon>
        <taxon>Mixia</taxon>
    </lineage>
</organism>
<feature type="transmembrane region" description="Helical" evidence="8">
    <location>
        <begin position="701"/>
        <end position="724"/>
    </location>
</feature>
<feature type="compositionally biased region" description="Low complexity" evidence="7">
    <location>
        <begin position="210"/>
        <end position="224"/>
    </location>
</feature>
<feature type="transmembrane region" description="Helical" evidence="8">
    <location>
        <begin position="807"/>
        <end position="826"/>
    </location>
</feature>
<dbReference type="PANTHER" id="PTHR22914">
    <property type="entry name" value="CHITIN SYNTHASE"/>
    <property type="match status" value="1"/>
</dbReference>
<reference evidence="10 11" key="2">
    <citation type="journal article" date="2012" name="Open Biol.">
        <title>Characteristics of nucleosomes and linker DNA regions on the genome of the basidiomycete Mixia osmundae revealed by mono- and dinucleosome mapping.</title>
        <authorList>
            <person name="Nishida H."/>
            <person name="Kondo S."/>
            <person name="Matsumoto T."/>
            <person name="Suzuki Y."/>
            <person name="Yoshikawa H."/>
            <person name="Taylor T.D."/>
            <person name="Sugiyama J."/>
        </authorList>
    </citation>
    <scope>NUCLEOTIDE SEQUENCE [LARGE SCALE GENOMIC DNA]</scope>
    <source>
        <strain evidence="11">CBS 9802 / IAM 14324 / JCM 22182 / KY 12970</strain>
    </source>
</reference>
<comment type="subcellular location">
    <subcellularLocation>
        <location evidence="1">Membrane</location>
        <topology evidence="1">Multi-pass membrane protein</topology>
    </subcellularLocation>
</comment>
<accession>G7DWQ3</accession>
<protein>
    <recommendedName>
        <fullName evidence="9">Chitin synthase N-terminal domain-containing protein</fullName>
    </recommendedName>
</protein>
<feature type="transmembrane region" description="Helical" evidence="8">
    <location>
        <begin position="975"/>
        <end position="997"/>
    </location>
</feature>
<dbReference type="Pfam" id="PF01644">
    <property type="entry name" value="Chitin_synth_1"/>
    <property type="match status" value="1"/>
</dbReference>
<dbReference type="STRING" id="764103.G7DWQ3"/>
<evidence type="ECO:0000256" key="1">
    <source>
        <dbReference type="ARBA" id="ARBA00004141"/>
    </source>
</evidence>
<dbReference type="InParanoid" id="G7DWQ3"/>
<dbReference type="GO" id="GO:0071555">
    <property type="term" value="P:cell wall organization"/>
    <property type="evidence" value="ECO:0007669"/>
    <property type="project" value="UniProtKB-KW"/>
</dbReference>
<sequence>MPFFRKEETAPPPAARQRPTSALAPAWQPSATRFDPSMIDLDTNDPYGLQRQSSSDRPRSTLLDSPSTPSRARRPLPSTREDGLRQAGEDQYGAETPTLARIGTARETERSSLLNDEPAPDSPTTARIRSAYSLRYDSVPVPVARSRLSAYAQHEPEPQARSHIVHVKTEDETHPYPGAWQGSEPAPAYDPPPNLTHIPLVVPELRRGNTTDSATSSLTATSSLYDDDGKFDPMSSVLSKTTSADTHTSQGRHYGPAPVGAQERRNPHGVTPGLQAGRRRKRKEIKLTEGNLVLDLRIPTRLESFLPRREDDEFLFTRYSAVTCDPDDFERQCFNLRPSTIRRECEILIGVTVYSENEVLFCRTMHGIMKNIAHLCTRDKSKVWGKDGWKKIVVCIVADGRQKIHPRVLDCLSALGVYQDGIAKNTVGEKIVTAHLYEHTTQLSIDPNMKFKGLEKGICPTQVMLLLKERNAKKINSHRWLFNAVAKQLNPNIAILIDVGTLPGPKSIYHLWKAFDRNSNVAGACGEIVTMKGKFRSGLLNPLVAAQDYEYKMSNILDKPFESVLGYISVLPGAFSAYRYVALRNDGLGHGPLATYFKGETLAGKDADTFTSNCYLAEDRILCWELVASPGHAWVLKYVKNAKGETDVPTDVAEFISQRRRWLNGAFFCAVFSILHFTRLLKTDHSKMRKLLLMFETLYNVLSLVFAFMSLSLYYLFFIILTTALEAPSLNLKGIVFVNIIAQKLYQATLIACFLLALGNRPQGSRKSYTAVMVIFAVLCLYMAVGAVFCIVKAVEGSASRAIFSQMLLSLICTYGSWFLASLIALDPWHMVTSMTQYLLLAPSYICVLNTYAFSNLHDFSWGTKDSHTVTMDLGAAVLTSSSGTVEMTMPESQLDTDGSYDTALHHLRTNPAVIPKVSSQSDRDRETEDWYRSVRTRVLLAWVLANGLLVSIVLGGDPVQTFEGGGGGGRTRVFMLVILVLVAIMSIVRFAGAAAYQTMRIFTG</sequence>
<keyword evidence="4 8" id="KW-0472">Membrane</keyword>
<evidence type="ECO:0000256" key="4">
    <source>
        <dbReference type="ARBA" id="ARBA00023136"/>
    </source>
</evidence>
<name>G7DWQ3_MIXOS</name>
<comment type="function">
    <text evidence="6">Polymerizes chitin, a structural polymer of the cell wall and septum, by transferring the sugar moiety of UDP-GlcNAc to the non-reducing end of the growing chitin polymer.</text>
</comment>
<dbReference type="Pfam" id="PF08407">
    <property type="entry name" value="Chitin_synth_1N"/>
    <property type="match status" value="1"/>
</dbReference>
<keyword evidence="5" id="KW-0961">Cell wall biogenesis/degradation</keyword>
<dbReference type="InterPro" id="IPR013616">
    <property type="entry name" value="Chitin_synth_N"/>
</dbReference>
<dbReference type="GO" id="GO:0030428">
    <property type="term" value="C:cell septum"/>
    <property type="evidence" value="ECO:0007669"/>
    <property type="project" value="TreeGrafter"/>
</dbReference>
<dbReference type="GO" id="GO:0016020">
    <property type="term" value="C:membrane"/>
    <property type="evidence" value="ECO:0007669"/>
    <property type="project" value="UniProtKB-SubCell"/>
</dbReference>
<dbReference type="eggNOG" id="KOG2571">
    <property type="taxonomic scope" value="Eukaryota"/>
</dbReference>
<evidence type="ECO:0000313" key="11">
    <source>
        <dbReference type="Proteomes" id="UP000009131"/>
    </source>
</evidence>
<evidence type="ECO:0000256" key="8">
    <source>
        <dbReference type="SAM" id="Phobius"/>
    </source>
</evidence>
<dbReference type="GO" id="GO:0006031">
    <property type="term" value="P:chitin biosynthetic process"/>
    <property type="evidence" value="ECO:0007669"/>
    <property type="project" value="TreeGrafter"/>
</dbReference>
<dbReference type="HOGENOM" id="CLU_004760_3_0_1"/>
<evidence type="ECO:0000256" key="6">
    <source>
        <dbReference type="ARBA" id="ARBA00024009"/>
    </source>
</evidence>
<feature type="transmembrane region" description="Helical" evidence="8">
    <location>
        <begin position="662"/>
        <end position="681"/>
    </location>
</feature>
<keyword evidence="3 8" id="KW-1133">Transmembrane helix</keyword>
<feature type="transmembrane region" description="Helical" evidence="8">
    <location>
        <begin position="770"/>
        <end position="795"/>
    </location>
</feature>
<dbReference type="OrthoDB" id="26569at2759"/>
<dbReference type="EMBL" id="BABT02000054">
    <property type="protein sequence ID" value="GAA95000.1"/>
    <property type="molecule type" value="Genomic_DNA"/>
</dbReference>
<feature type="domain" description="Chitin synthase N-terminal" evidence="9">
    <location>
        <begin position="281"/>
        <end position="346"/>
    </location>
</feature>
<dbReference type="GO" id="GO:0071944">
    <property type="term" value="C:cell periphery"/>
    <property type="evidence" value="ECO:0007669"/>
    <property type="project" value="TreeGrafter"/>
</dbReference>
<dbReference type="GO" id="GO:0004100">
    <property type="term" value="F:chitin synthase activity"/>
    <property type="evidence" value="ECO:0007669"/>
    <property type="project" value="InterPro"/>
</dbReference>
<keyword evidence="11" id="KW-1185">Reference proteome</keyword>
<dbReference type="PANTHER" id="PTHR22914:SF38">
    <property type="entry name" value="CHITIN SYNTHASE 2"/>
    <property type="match status" value="1"/>
</dbReference>
<proteinExistence type="predicted"/>
<evidence type="ECO:0000313" key="10">
    <source>
        <dbReference type="EMBL" id="GAA95000.1"/>
    </source>
</evidence>
<feature type="transmembrane region" description="Helical" evidence="8">
    <location>
        <begin position="736"/>
        <end position="758"/>
    </location>
</feature>
<feature type="compositionally biased region" description="Basic and acidic residues" evidence="7">
    <location>
        <begin position="79"/>
        <end position="88"/>
    </location>
</feature>
<keyword evidence="2 8" id="KW-0812">Transmembrane</keyword>
<evidence type="ECO:0000256" key="5">
    <source>
        <dbReference type="ARBA" id="ARBA00023316"/>
    </source>
</evidence>
<evidence type="ECO:0000259" key="9">
    <source>
        <dbReference type="Pfam" id="PF08407"/>
    </source>
</evidence>
<evidence type="ECO:0000256" key="2">
    <source>
        <dbReference type="ARBA" id="ARBA00022692"/>
    </source>
</evidence>
<dbReference type="OMA" id="YANVRTN"/>
<dbReference type="InterPro" id="IPR004835">
    <property type="entry name" value="Chitin_synth"/>
</dbReference>
<comment type="caution">
    <text evidence="10">The sequence shown here is derived from an EMBL/GenBank/DDBJ whole genome shotgun (WGS) entry which is preliminary data.</text>
</comment>
<reference evidence="10 11" key="1">
    <citation type="journal article" date="2011" name="J. Gen. Appl. Microbiol.">
        <title>Draft genome sequencing of the enigmatic basidiomycete Mixia osmundae.</title>
        <authorList>
            <person name="Nishida H."/>
            <person name="Nagatsuka Y."/>
            <person name="Sugiyama J."/>
        </authorList>
    </citation>
    <scope>NUCLEOTIDE SEQUENCE [LARGE SCALE GENOMIC DNA]</scope>
    <source>
        <strain evidence="11">CBS 9802 / IAM 14324 / JCM 22182 / KY 12970</strain>
    </source>
</reference>
<feature type="compositionally biased region" description="Polar residues" evidence="7">
    <location>
        <begin position="236"/>
        <end position="251"/>
    </location>
</feature>
<dbReference type="RefSeq" id="XP_014564776.1">
    <property type="nucleotide sequence ID" value="XM_014709290.1"/>
</dbReference>
<feature type="transmembrane region" description="Helical" evidence="8">
    <location>
        <begin position="939"/>
        <end position="955"/>
    </location>
</feature>
<evidence type="ECO:0000256" key="3">
    <source>
        <dbReference type="ARBA" id="ARBA00022989"/>
    </source>
</evidence>
<gene>
    <name evidence="10" type="primary">Mo01655</name>
    <name evidence="10" type="ORF">E5Q_01655</name>
</gene>
<feature type="region of interest" description="Disordered" evidence="7">
    <location>
        <begin position="1"/>
        <end position="125"/>
    </location>
</feature>
<dbReference type="Proteomes" id="UP000009131">
    <property type="component" value="Unassembled WGS sequence"/>
</dbReference>